<accession>A0A2P5Y2S1</accession>
<proteinExistence type="predicted"/>
<dbReference type="OrthoDB" id="10542110at2759"/>
<sequence>MKERGVLGGSMLGITLVHASVNVASAEGAAGRSVEKGRALAAKMGRQANSIDARRNILGGGLVVIARLSQGRRQGVRRGAVQSLA</sequence>
<feature type="chain" id="PRO_5015167075" evidence="1">
    <location>
        <begin position="20"/>
        <end position="85"/>
    </location>
</feature>
<gene>
    <name evidence="2" type="ORF">GOBAR_AA10741</name>
</gene>
<keyword evidence="1" id="KW-0732">Signal</keyword>
<feature type="signal peptide" evidence="1">
    <location>
        <begin position="1"/>
        <end position="19"/>
    </location>
</feature>
<evidence type="ECO:0000313" key="2">
    <source>
        <dbReference type="EMBL" id="PPS09899.1"/>
    </source>
</evidence>
<name>A0A2P5Y2S1_GOSBA</name>
<organism evidence="2 3">
    <name type="scientific">Gossypium barbadense</name>
    <name type="common">Sea Island cotton</name>
    <name type="synonym">Hibiscus barbadensis</name>
    <dbReference type="NCBI Taxonomy" id="3634"/>
    <lineage>
        <taxon>Eukaryota</taxon>
        <taxon>Viridiplantae</taxon>
        <taxon>Streptophyta</taxon>
        <taxon>Embryophyta</taxon>
        <taxon>Tracheophyta</taxon>
        <taxon>Spermatophyta</taxon>
        <taxon>Magnoliopsida</taxon>
        <taxon>eudicotyledons</taxon>
        <taxon>Gunneridae</taxon>
        <taxon>Pentapetalae</taxon>
        <taxon>rosids</taxon>
        <taxon>malvids</taxon>
        <taxon>Malvales</taxon>
        <taxon>Malvaceae</taxon>
        <taxon>Malvoideae</taxon>
        <taxon>Gossypium</taxon>
    </lineage>
</organism>
<protein>
    <submittedName>
        <fullName evidence="2">Uncharacterized protein</fullName>
    </submittedName>
</protein>
<reference evidence="2 3" key="1">
    <citation type="submission" date="2015-01" db="EMBL/GenBank/DDBJ databases">
        <title>Genome of allotetraploid Gossypium barbadense reveals genomic plasticity and fiber elongation in cotton evolution.</title>
        <authorList>
            <person name="Chen X."/>
            <person name="Liu X."/>
            <person name="Zhao B."/>
            <person name="Zheng H."/>
            <person name="Hu Y."/>
            <person name="Lu G."/>
            <person name="Yang C."/>
            <person name="Chen J."/>
            <person name="Shan C."/>
            <person name="Zhang L."/>
            <person name="Zhou Y."/>
            <person name="Wang L."/>
            <person name="Guo W."/>
            <person name="Bai Y."/>
            <person name="Ruan J."/>
            <person name="Shangguan X."/>
            <person name="Mao Y."/>
            <person name="Jiang J."/>
            <person name="Zhu Y."/>
            <person name="Lei J."/>
            <person name="Kang H."/>
            <person name="Chen S."/>
            <person name="He X."/>
            <person name="Wang R."/>
            <person name="Wang Y."/>
            <person name="Chen J."/>
            <person name="Wang L."/>
            <person name="Yu S."/>
            <person name="Wang B."/>
            <person name="Wei J."/>
            <person name="Song S."/>
            <person name="Lu X."/>
            <person name="Gao Z."/>
            <person name="Gu W."/>
            <person name="Deng X."/>
            <person name="Ma D."/>
            <person name="Wang S."/>
            <person name="Liang W."/>
            <person name="Fang L."/>
            <person name="Cai C."/>
            <person name="Zhu X."/>
            <person name="Zhou B."/>
            <person name="Zhang Y."/>
            <person name="Chen Z."/>
            <person name="Xu S."/>
            <person name="Zhu R."/>
            <person name="Wang S."/>
            <person name="Zhang T."/>
            <person name="Zhao G."/>
        </authorList>
    </citation>
    <scope>NUCLEOTIDE SEQUENCE [LARGE SCALE GENOMIC DNA]</scope>
    <source>
        <strain evidence="3">cv. Xinhai21</strain>
        <tissue evidence="2">Leaf</tissue>
    </source>
</reference>
<dbReference type="EMBL" id="KZ663804">
    <property type="protein sequence ID" value="PPS09899.1"/>
    <property type="molecule type" value="Genomic_DNA"/>
</dbReference>
<dbReference type="AlphaFoldDB" id="A0A2P5Y2S1"/>
<evidence type="ECO:0000313" key="3">
    <source>
        <dbReference type="Proteomes" id="UP000239757"/>
    </source>
</evidence>
<evidence type="ECO:0000256" key="1">
    <source>
        <dbReference type="SAM" id="SignalP"/>
    </source>
</evidence>
<dbReference type="Proteomes" id="UP000239757">
    <property type="component" value="Unassembled WGS sequence"/>
</dbReference>